<reference evidence="3" key="1">
    <citation type="submission" date="2023-07" db="EMBL/GenBank/DDBJ databases">
        <title>30 novel species of actinomycetes from the DSMZ collection.</title>
        <authorList>
            <person name="Nouioui I."/>
        </authorList>
    </citation>
    <scope>NUCLEOTIDE SEQUENCE [LARGE SCALE GENOMIC DNA]</scope>
    <source>
        <strain evidence="3">DSM 44399</strain>
    </source>
</reference>
<evidence type="ECO:0000313" key="3">
    <source>
        <dbReference type="Proteomes" id="UP001183176"/>
    </source>
</evidence>
<dbReference type="InterPro" id="IPR025751">
    <property type="entry name" value="RsbRD_N_dom"/>
</dbReference>
<proteinExistence type="predicted"/>
<comment type="caution">
    <text evidence="2">The sequence shown here is derived from an EMBL/GenBank/DDBJ whole genome shotgun (WGS) entry which is preliminary data.</text>
</comment>
<evidence type="ECO:0000259" key="1">
    <source>
        <dbReference type="Pfam" id="PF14361"/>
    </source>
</evidence>
<name>A0ABU2JG98_9ACTN</name>
<sequence>MKANSRATDAVQSIARELLADRLDELTDVALARLMKEEPAYAALTMDPQTRQAGMRRTLELALLRLAGDPVPPVGQRASTEVGRERAVQGFPLTALMHSFQLDLRVLWEAVLDEGRRRGISSETGFLDGLIRVWEATDANTVEVVDAYRRTERELASQREELRSRAFERLLLDGDKDPAAVSTASALLGLPSEAALIILVADGVPPAAPELQRCRAAMHRSNTPFHLGWIGDELIGVLVLGRRPELVLANLAPLDQWRCGTAEVADLFQVTRGLRLARAAS</sequence>
<feature type="non-terminal residue" evidence="2">
    <location>
        <position position="281"/>
    </location>
</feature>
<dbReference type="EMBL" id="JAVREH010000063">
    <property type="protein sequence ID" value="MDT0264003.1"/>
    <property type="molecule type" value="Genomic_DNA"/>
</dbReference>
<organism evidence="2 3">
    <name type="scientific">Jatrophihabitans lederbergiae</name>
    <dbReference type="NCBI Taxonomy" id="3075547"/>
    <lineage>
        <taxon>Bacteria</taxon>
        <taxon>Bacillati</taxon>
        <taxon>Actinomycetota</taxon>
        <taxon>Actinomycetes</taxon>
        <taxon>Jatrophihabitantales</taxon>
        <taxon>Jatrophihabitantaceae</taxon>
        <taxon>Jatrophihabitans</taxon>
    </lineage>
</organism>
<gene>
    <name evidence="2" type="ORF">RM423_21750</name>
</gene>
<accession>A0ABU2JG98</accession>
<evidence type="ECO:0000313" key="2">
    <source>
        <dbReference type="EMBL" id="MDT0264003.1"/>
    </source>
</evidence>
<keyword evidence="3" id="KW-1185">Reference proteome</keyword>
<dbReference type="Proteomes" id="UP001183176">
    <property type="component" value="Unassembled WGS sequence"/>
</dbReference>
<feature type="domain" description="RsbT co-antagonist protein RsbRD N-terminal" evidence="1">
    <location>
        <begin position="24"/>
        <end position="163"/>
    </location>
</feature>
<protein>
    <recommendedName>
        <fullName evidence="1">RsbT co-antagonist protein RsbRD N-terminal domain-containing protein</fullName>
    </recommendedName>
</protein>
<dbReference type="Pfam" id="PF14361">
    <property type="entry name" value="RsbRD_N"/>
    <property type="match status" value="1"/>
</dbReference>